<dbReference type="AlphaFoldDB" id="A0A9P3LIX9"/>
<dbReference type="Proteomes" id="UP000703269">
    <property type="component" value="Unassembled WGS sequence"/>
</dbReference>
<gene>
    <name evidence="1" type="ORF">PsYK624_130270</name>
</gene>
<comment type="caution">
    <text evidence="1">The sequence shown here is derived from an EMBL/GenBank/DDBJ whole genome shotgun (WGS) entry which is preliminary data.</text>
</comment>
<accession>A0A9P3LIX9</accession>
<evidence type="ECO:0000313" key="2">
    <source>
        <dbReference type="Proteomes" id="UP000703269"/>
    </source>
</evidence>
<organism evidence="1 2">
    <name type="scientific">Phanerochaete sordida</name>
    <dbReference type="NCBI Taxonomy" id="48140"/>
    <lineage>
        <taxon>Eukaryota</taxon>
        <taxon>Fungi</taxon>
        <taxon>Dikarya</taxon>
        <taxon>Basidiomycota</taxon>
        <taxon>Agaricomycotina</taxon>
        <taxon>Agaricomycetes</taxon>
        <taxon>Polyporales</taxon>
        <taxon>Phanerochaetaceae</taxon>
        <taxon>Phanerochaete</taxon>
    </lineage>
</organism>
<protein>
    <submittedName>
        <fullName evidence="1">Uncharacterized protein</fullName>
    </submittedName>
</protein>
<proteinExistence type="predicted"/>
<keyword evidence="2" id="KW-1185">Reference proteome</keyword>
<evidence type="ECO:0000313" key="1">
    <source>
        <dbReference type="EMBL" id="GJE96820.1"/>
    </source>
</evidence>
<reference evidence="1 2" key="1">
    <citation type="submission" date="2021-08" db="EMBL/GenBank/DDBJ databases">
        <title>Draft Genome Sequence of Phanerochaete sordida strain YK-624.</title>
        <authorList>
            <person name="Mori T."/>
            <person name="Dohra H."/>
            <person name="Suzuki T."/>
            <person name="Kawagishi H."/>
            <person name="Hirai H."/>
        </authorList>
    </citation>
    <scope>NUCLEOTIDE SEQUENCE [LARGE SCALE GENOMIC DNA]</scope>
    <source>
        <strain evidence="1 2">YK-624</strain>
    </source>
</reference>
<dbReference type="EMBL" id="BPQB01000064">
    <property type="protein sequence ID" value="GJE96820.1"/>
    <property type="molecule type" value="Genomic_DNA"/>
</dbReference>
<name>A0A9P3LIX9_9APHY</name>
<sequence>MPSAAPTTMHPTRVRRSSSITCPRALPITACCSSHPLPGLSISYRSTSPCGAPRETTTPKWYERGTFGSLLRRNSASDIVAGASVGMCLWE</sequence>